<dbReference type="EMBL" id="JACEFO010002379">
    <property type="protein sequence ID" value="KAF8662841.1"/>
    <property type="molecule type" value="Genomic_DNA"/>
</dbReference>
<protein>
    <recommendedName>
        <fullName evidence="9">Wall-associated receptor kinase galacturonan-binding domain-containing protein</fullName>
    </recommendedName>
</protein>
<keyword evidence="3" id="KW-0325">Glycoprotein</keyword>
<reference evidence="7" key="1">
    <citation type="submission" date="2020-07" db="EMBL/GenBank/DDBJ databases">
        <title>Genome sequence and genetic diversity analysis of an under-domesticated orphan crop, white fonio (Digitaria exilis).</title>
        <authorList>
            <person name="Bennetzen J.L."/>
            <person name="Chen S."/>
            <person name="Ma X."/>
            <person name="Wang X."/>
            <person name="Yssel A.E.J."/>
            <person name="Chaluvadi S.R."/>
            <person name="Johnson M."/>
            <person name="Gangashetty P."/>
            <person name="Hamidou F."/>
            <person name="Sanogo M.D."/>
            <person name="Zwaenepoel A."/>
            <person name="Wallace J."/>
            <person name="Van De Peer Y."/>
            <person name="Van Deynze A."/>
        </authorList>
    </citation>
    <scope>NUCLEOTIDE SEQUENCE</scope>
    <source>
        <tissue evidence="7">Leaves</tissue>
    </source>
</reference>
<dbReference type="InterPro" id="IPR032872">
    <property type="entry name" value="WAK_assoc_C"/>
</dbReference>
<evidence type="ECO:0000259" key="5">
    <source>
        <dbReference type="Pfam" id="PF13947"/>
    </source>
</evidence>
<dbReference type="InterPro" id="IPR025287">
    <property type="entry name" value="WAK_GUB"/>
</dbReference>
<comment type="subcellular location">
    <subcellularLocation>
        <location evidence="1">Membrane</location>
        <topology evidence="1">Single-pass membrane protein</topology>
    </subcellularLocation>
</comment>
<dbReference type="AlphaFoldDB" id="A0A835ASA5"/>
<dbReference type="Pfam" id="PF13947">
    <property type="entry name" value="GUB_WAK_bind"/>
    <property type="match status" value="1"/>
</dbReference>
<dbReference type="GO" id="GO:0016020">
    <property type="term" value="C:membrane"/>
    <property type="evidence" value="ECO:0007669"/>
    <property type="project" value="UniProtKB-SubCell"/>
</dbReference>
<feature type="signal peptide" evidence="4">
    <location>
        <begin position="1"/>
        <end position="19"/>
    </location>
</feature>
<dbReference type="PANTHER" id="PTHR33138:SF75">
    <property type="entry name" value="WALL-ASSOCIATED RECEPTOR KINASE GALACTURONAN-BINDING DOMAIN-CONTAINING PROTEIN"/>
    <property type="match status" value="1"/>
</dbReference>
<proteinExistence type="predicted"/>
<dbReference type="PANTHER" id="PTHR33138">
    <property type="entry name" value="OS01G0690200 PROTEIN"/>
    <property type="match status" value="1"/>
</dbReference>
<evidence type="ECO:0000313" key="8">
    <source>
        <dbReference type="Proteomes" id="UP000636709"/>
    </source>
</evidence>
<sequence length="245" mass="26106">MELLKLGLASLLLLHVAGAIDDNTSTSCSPARCGSLNITYPFSLSGVQPLYCGYPALELACDAAGRAYLSSRTSRQRQHLYRVDDISYGNNSMVVAVEATFAGDATCTVPDFNVSSDLSLLPLINISDTNTNLVFVYNCVVPPSVRLQRPCANHTMGAYVSDGDGLSGVPANCTFVSVPVRGFHAGMEPARDLYDYYEGLIRDGFLLEWTAAGDCDACKRSGGECREDSAQNLSAESACADCRGA</sequence>
<dbReference type="GO" id="GO:0030247">
    <property type="term" value="F:polysaccharide binding"/>
    <property type="evidence" value="ECO:0007669"/>
    <property type="project" value="InterPro"/>
</dbReference>
<evidence type="ECO:0000259" key="6">
    <source>
        <dbReference type="Pfam" id="PF14380"/>
    </source>
</evidence>
<comment type="caution">
    <text evidence="7">The sequence shown here is derived from an EMBL/GenBank/DDBJ whole genome shotgun (WGS) entry which is preliminary data.</text>
</comment>
<gene>
    <name evidence="7" type="ORF">HU200_055420</name>
</gene>
<accession>A0A835ASA5</accession>
<organism evidence="7 8">
    <name type="scientific">Digitaria exilis</name>
    <dbReference type="NCBI Taxonomy" id="1010633"/>
    <lineage>
        <taxon>Eukaryota</taxon>
        <taxon>Viridiplantae</taxon>
        <taxon>Streptophyta</taxon>
        <taxon>Embryophyta</taxon>
        <taxon>Tracheophyta</taxon>
        <taxon>Spermatophyta</taxon>
        <taxon>Magnoliopsida</taxon>
        <taxon>Liliopsida</taxon>
        <taxon>Poales</taxon>
        <taxon>Poaceae</taxon>
        <taxon>PACMAD clade</taxon>
        <taxon>Panicoideae</taxon>
        <taxon>Panicodae</taxon>
        <taxon>Paniceae</taxon>
        <taxon>Anthephorinae</taxon>
        <taxon>Digitaria</taxon>
    </lineage>
</organism>
<evidence type="ECO:0000256" key="1">
    <source>
        <dbReference type="ARBA" id="ARBA00004167"/>
    </source>
</evidence>
<evidence type="ECO:0000256" key="2">
    <source>
        <dbReference type="ARBA" id="ARBA00022729"/>
    </source>
</evidence>
<feature type="domain" description="Wall-associated receptor kinase C-terminal" evidence="6">
    <location>
        <begin position="169"/>
        <end position="231"/>
    </location>
</feature>
<evidence type="ECO:0000313" key="7">
    <source>
        <dbReference type="EMBL" id="KAF8662841.1"/>
    </source>
</evidence>
<evidence type="ECO:0000256" key="3">
    <source>
        <dbReference type="ARBA" id="ARBA00023180"/>
    </source>
</evidence>
<evidence type="ECO:0008006" key="9">
    <source>
        <dbReference type="Google" id="ProtNLM"/>
    </source>
</evidence>
<name>A0A835ASA5_9POAL</name>
<feature type="domain" description="Wall-associated receptor kinase galacturonan-binding" evidence="5">
    <location>
        <begin position="28"/>
        <end position="96"/>
    </location>
</feature>
<keyword evidence="2 4" id="KW-0732">Signal</keyword>
<dbReference type="Proteomes" id="UP000636709">
    <property type="component" value="Unassembled WGS sequence"/>
</dbReference>
<feature type="chain" id="PRO_5032849857" description="Wall-associated receptor kinase galacturonan-binding domain-containing protein" evidence="4">
    <location>
        <begin position="20"/>
        <end position="245"/>
    </location>
</feature>
<evidence type="ECO:0000256" key="4">
    <source>
        <dbReference type="SAM" id="SignalP"/>
    </source>
</evidence>
<dbReference type="Pfam" id="PF14380">
    <property type="entry name" value="WAK_assoc"/>
    <property type="match status" value="1"/>
</dbReference>
<dbReference type="OrthoDB" id="635050at2759"/>
<keyword evidence="8" id="KW-1185">Reference proteome</keyword>